<evidence type="ECO:0000256" key="3">
    <source>
        <dbReference type="ARBA" id="ARBA00023125"/>
    </source>
</evidence>
<organism evidence="6 7">
    <name type="scientific">Nitrincola lacisaponensis</name>
    <dbReference type="NCBI Taxonomy" id="267850"/>
    <lineage>
        <taxon>Bacteria</taxon>
        <taxon>Pseudomonadati</taxon>
        <taxon>Pseudomonadota</taxon>
        <taxon>Gammaproteobacteria</taxon>
        <taxon>Oceanospirillales</taxon>
        <taxon>Oceanospirillaceae</taxon>
        <taxon>Nitrincola</taxon>
    </lineage>
</organism>
<keyword evidence="2" id="KW-0229">DNA integration</keyword>
<dbReference type="InterPro" id="IPR053876">
    <property type="entry name" value="Phage_int_M"/>
</dbReference>
<comment type="caution">
    <text evidence="6">The sequence shown here is derived from an EMBL/GenBank/DDBJ whole genome shotgun (WGS) entry which is preliminary data.</text>
</comment>
<dbReference type="InterPro" id="IPR038488">
    <property type="entry name" value="Integrase_DNA-bd_sf"/>
</dbReference>
<comment type="similarity">
    <text evidence="1">Belongs to the 'phage' integrase family.</text>
</comment>
<dbReference type="Gene3D" id="3.30.160.390">
    <property type="entry name" value="Integrase, DNA-binding domain"/>
    <property type="match status" value="1"/>
</dbReference>
<dbReference type="SUPFAM" id="SSF56349">
    <property type="entry name" value="DNA breaking-rejoining enzymes"/>
    <property type="match status" value="1"/>
</dbReference>
<keyword evidence="7" id="KW-1185">Reference proteome</keyword>
<dbReference type="InterPro" id="IPR050808">
    <property type="entry name" value="Phage_Integrase"/>
</dbReference>
<evidence type="ECO:0000259" key="5">
    <source>
        <dbReference type="PROSITE" id="PS51898"/>
    </source>
</evidence>
<dbReference type="InterPro" id="IPR010998">
    <property type="entry name" value="Integrase_recombinase_N"/>
</dbReference>
<dbReference type="Pfam" id="PF13356">
    <property type="entry name" value="Arm-DNA-bind_3"/>
    <property type="match status" value="1"/>
</dbReference>
<dbReference type="GO" id="GO:0006310">
    <property type="term" value="P:DNA recombination"/>
    <property type="evidence" value="ECO:0007669"/>
    <property type="project" value="UniProtKB-KW"/>
</dbReference>
<dbReference type="Gene3D" id="1.10.443.10">
    <property type="entry name" value="Intergrase catalytic core"/>
    <property type="match status" value="1"/>
</dbReference>
<dbReference type="Pfam" id="PF22022">
    <property type="entry name" value="Phage_int_M"/>
    <property type="match status" value="1"/>
</dbReference>
<gene>
    <name evidence="6" type="ORF">ADINL_0045</name>
</gene>
<dbReference type="AlphaFoldDB" id="A0A063Y8C3"/>
<reference evidence="6 7" key="1">
    <citation type="journal article" date="2005" name="Int. J. Syst. Evol. Microbiol.">
        <title>Nitrincola lacisaponensis gen. nov., sp. nov., a novel alkaliphilic bacterium isolated from an alkaline, saline lake.</title>
        <authorList>
            <person name="Dimitriu P.A."/>
            <person name="Shukla S.K."/>
            <person name="Conradt J."/>
            <person name="Marquez M.C."/>
            <person name="Ventosa A."/>
            <person name="Maglia A."/>
            <person name="Peyton B.M."/>
            <person name="Pinkart H.C."/>
            <person name="Mormile M.R."/>
        </authorList>
    </citation>
    <scope>NUCLEOTIDE SEQUENCE [LARGE SCALE GENOMIC DNA]</scope>
    <source>
        <strain evidence="6 7">4CA</strain>
    </source>
</reference>
<dbReference type="InterPro" id="IPR025166">
    <property type="entry name" value="Integrase_DNA_bind_dom"/>
</dbReference>
<dbReference type="PATRIC" id="fig|267850.7.peg.45"/>
<dbReference type="CDD" id="cd00801">
    <property type="entry name" value="INT_P4_C"/>
    <property type="match status" value="1"/>
</dbReference>
<dbReference type="InterPro" id="IPR013762">
    <property type="entry name" value="Integrase-like_cat_sf"/>
</dbReference>
<keyword evidence="3" id="KW-0238">DNA-binding</keyword>
<dbReference type="GO" id="GO:0015074">
    <property type="term" value="P:DNA integration"/>
    <property type="evidence" value="ECO:0007669"/>
    <property type="project" value="UniProtKB-KW"/>
</dbReference>
<feature type="domain" description="Tyr recombinase" evidence="5">
    <location>
        <begin position="186"/>
        <end position="355"/>
    </location>
</feature>
<evidence type="ECO:0000313" key="6">
    <source>
        <dbReference type="EMBL" id="KDE41365.1"/>
    </source>
</evidence>
<evidence type="ECO:0000313" key="7">
    <source>
        <dbReference type="Proteomes" id="UP000027318"/>
    </source>
</evidence>
<accession>A0A063Y8C3</accession>
<dbReference type="PROSITE" id="PS51898">
    <property type="entry name" value="TYR_RECOMBINASE"/>
    <property type="match status" value="1"/>
</dbReference>
<dbReference type="EMBL" id="JMSZ01000001">
    <property type="protein sequence ID" value="KDE41365.1"/>
    <property type="molecule type" value="Genomic_DNA"/>
</dbReference>
<evidence type="ECO:0000256" key="4">
    <source>
        <dbReference type="ARBA" id="ARBA00023172"/>
    </source>
</evidence>
<keyword evidence="4" id="KW-0233">DNA recombination</keyword>
<sequence length="381" mass="42832">MQISPTGSKSWVLRTKVGERRRDFGLGGYPDVSLAQARDRAREYKDKILNGIDPVAERQANRSKLISDKAKSVTFEELAQGYIKKQSAEYKTAKQAQKLISHLETYVFPHIGKMAAADIQMPHIVAMLEPIWETKTETATRVRQHVEKILSIAIANKIRTDENPARWRGMLEHSTLPKATKVSKVQHLAALPVDDMPEFWTQLKASQGMGAMALQFIVLTACRSGEARGAKWEEIDLQRKIWTIPADRMKAGKVHEVPLTDEALALLAEVPRLSEYVFTNSRGGQLTDVAVQKAAKKIREGITPHGFRSTFKDWARKHTAYADEVSELQLAHVNNDSTRAAYARDGLIDKRRQLMTEWTRFCEQGHTVHKSATVTAIGGVR</sequence>
<dbReference type="PANTHER" id="PTHR30629:SF2">
    <property type="entry name" value="PROPHAGE INTEGRASE INTS-RELATED"/>
    <property type="match status" value="1"/>
</dbReference>
<dbReference type="Gene3D" id="1.10.150.130">
    <property type="match status" value="1"/>
</dbReference>
<evidence type="ECO:0000256" key="2">
    <source>
        <dbReference type="ARBA" id="ARBA00022908"/>
    </source>
</evidence>
<dbReference type="InterPro" id="IPR002104">
    <property type="entry name" value="Integrase_catalytic"/>
</dbReference>
<dbReference type="InterPro" id="IPR011010">
    <property type="entry name" value="DNA_brk_join_enz"/>
</dbReference>
<proteinExistence type="inferred from homology"/>
<name>A0A063Y8C3_9GAMM</name>
<protein>
    <submittedName>
        <fullName evidence="6">Putative P4-family integrase</fullName>
    </submittedName>
</protein>
<evidence type="ECO:0000256" key="1">
    <source>
        <dbReference type="ARBA" id="ARBA00008857"/>
    </source>
</evidence>
<dbReference type="Proteomes" id="UP000027318">
    <property type="component" value="Unassembled WGS sequence"/>
</dbReference>
<dbReference type="GO" id="GO:0003677">
    <property type="term" value="F:DNA binding"/>
    <property type="evidence" value="ECO:0007669"/>
    <property type="project" value="UniProtKB-KW"/>
</dbReference>
<dbReference type="PANTHER" id="PTHR30629">
    <property type="entry name" value="PROPHAGE INTEGRASE"/>
    <property type="match status" value="1"/>
</dbReference>
<dbReference type="Pfam" id="PF00589">
    <property type="entry name" value="Phage_integrase"/>
    <property type="match status" value="1"/>
</dbReference>